<evidence type="ECO:0000313" key="13">
    <source>
        <dbReference type="EMBL" id="DBA20525.1"/>
    </source>
</evidence>
<evidence type="ECO:0000256" key="10">
    <source>
        <dbReference type="ARBA" id="ARBA00023157"/>
    </source>
</evidence>
<dbReference type="GO" id="GO:0034375">
    <property type="term" value="P:high-density lipoprotein particle remodeling"/>
    <property type="evidence" value="ECO:0007669"/>
    <property type="project" value="TreeGrafter"/>
</dbReference>
<dbReference type="PANTHER" id="PTHR32028">
    <property type="entry name" value="APOLIPOPROTEIN M"/>
    <property type="match status" value="1"/>
</dbReference>
<accession>A0AAV3A646</accession>
<evidence type="ECO:0000256" key="11">
    <source>
        <dbReference type="ARBA" id="ARBA00025553"/>
    </source>
</evidence>
<comment type="caution">
    <text evidence="13">The sequence shown here is derived from an EMBL/GenBank/DDBJ whole genome shotgun (WGS) entry which is preliminary data.</text>
</comment>
<evidence type="ECO:0000256" key="7">
    <source>
        <dbReference type="ARBA" id="ARBA00022729"/>
    </source>
</evidence>
<evidence type="ECO:0000256" key="1">
    <source>
        <dbReference type="ARBA" id="ARBA00004613"/>
    </source>
</evidence>
<dbReference type="Pfam" id="PF11032">
    <property type="entry name" value="ApoM"/>
    <property type="match status" value="1"/>
</dbReference>
<dbReference type="GO" id="GO:0034364">
    <property type="term" value="C:high-density lipoprotein particle"/>
    <property type="evidence" value="ECO:0007669"/>
    <property type="project" value="UniProtKB-KW"/>
</dbReference>
<dbReference type="InterPro" id="IPR012674">
    <property type="entry name" value="Calycin"/>
</dbReference>
<evidence type="ECO:0000256" key="3">
    <source>
        <dbReference type="ARBA" id="ARBA00011559"/>
    </source>
</evidence>
<evidence type="ECO:0000256" key="9">
    <source>
        <dbReference type="ARBA" id="ARBA00023055"/>
    </source>
</evidence>
<dbReference type="EMBL" id="DYDO01000007">
    <property type="protein sequence ID" value="DBA20525.1"/>
    <property type="molecule type" value="Genomic_DNA"/>
</dbReference>
<evidence type="ECO:0000256" key="5">
    <source>
        <dbReference type="ARBA" id="ARBA00022448"/>
    </source>
</evidence>
<keyword evidence="10" id="KW-1015">Disulfide bond</keyword>
<keyword evidence="9" id="KW-0445">Lipid transport</keyword>
<dbReference type="GO" id="GO:0005543">
    <property type="term" value="F:phospholipid binding"/>
    <property type="evidence" value="ECO:0007669"/>
    <property type="project" value="TreeGrafter"/>
</dbReference>
<dbReference type="AlphaFoldDB" id="A0AAV3A646"/>
<feature type="signal peptide" evidence="12">
    <location>
        <begin position="1"/>
        <end position="21"/>
    </location>
</feature>
<dbReference type="GO" id="GO:0005319">
    <property type="term" value="F:lipid transporter activity"/>
    <property type="evidence" value="ECO:0007669"/>
    <property type="project" value="TreeGrafter"/>
</dbReference>
<dbReference type="PANTHER" id="PTHR32028:SF1">
    <property type="entry name" value="APOLIPOPROTEIN M"/>
    <property type="match status" value="1"/>
</dbReference>
<organism evidence="13 14">
    <name type="scientific">Pyxicephalus adspersus</name>
    <name type="common">African bullfrog</name>
    <dbReference type="NCBI Taxonomy" id="30357"/>
    <lineage>
        <taxon>Eukaryota</taxon>
        <taxon>Metazoa</taxon>
        <taxon>Chordata</taxon>
        <taxon>Craniata</taxon>
        <taxon>Vertebrata</taxon>
        <taxon>Euteleostomi</taxon>
        <taxon>Amphibia</taxon>
        <taxon>Batrachia</taxon>
        <taxon>Anura</taxon>
        <taxon>Neobatrachia</taxon>
        <taxon>Ranoidea</taxon>
        <taxon>Pyxicephalidae</taxon>
        <taxon>Pyxicephalinae</taxon>
        <taxon>Pyxicephalus</taxon>
    </lineage>
</organism>
<keyword evidence="14" id="KW-1185">Reference proteome</keyword>
<evidence type="ECO:0000256" key="6">
    <source>
        <dbReference type="ARBA" id="ARBA00022525"/>
    </source>
</evidence>
<feature type="chain" id="PRO_5043674236" description="Apolipoprotein M" evidence="12">
    <location>
        <begin position="22"/>
        <end position="150"/>
    </location>
</feature>
<dbReference type="SUPFAM" id="SSF50814">
    <property type="entry name" value="Lipocalins"/>
    <property type="match status" value="1"/>
</dbReference>
<comment type="subunit">
    <text evidence="3">Interacts with LRP2; LRP2 mediates APOM renal uptake and subsequent lysosomal degradation.</text>
</comment>
<keyword evidence="5" id="KW-0813">Transport</keyword>
<comment type="similarity">
    <text evidence="2">Belongs to the calycin superfamily. Lipocalin family. Highly divergent.</text>
</comment>
<keyword evidence="6" id="KW-0964">Secreted</keyword>
<dbReference type="InterPro" id="IPR022734">
    <property type="entry name" value="ApoM"/>
</dbReference>
<dbReference type="GO" id="GO:0034384">
    <property type="term" value="P:high-density lipoprotein particle clearance"/>
    <property type="evidence" value="ECO:0007669"/>
    <property type="project" value="TreeGrafter"/>
</dbReference>
<keyword evidence="8" id="KW-0345">HDL</keyword>
<reference evidence="13" key="1">
    <citation type="thesis" date="2020" institute="ProQuest LLC" country="789 East Eisenhower Parkway, Ann Arbor, MI, USA">
        <title>Comparative Genomics and Chromosome Evolution.</title>
        <authorList>
            <person name="Mudd A.B."/>
        </authorList>
    </citation>
    <scope>NUCLEOTIDE SEQUENCE</scope>
    <source>
        <strain evidence="13">1538</strain>
        <tissue evidence="13">Blood</tissue>
    </source>
</reference>
<evidence type="ECO:0000256" key="8">
    <source>
        <dbReference type="ARBA" id="ARBA00022850"/>
    </source>
</evidence>
<dbReference type="GO" id="GO:0034362">
    <property type="term" value="C:low-density lipoprotein particle"/>
    <property type="evidence" value="ECO:0007669"/>
    <property type="project" value="TreeGrafter"/>
</dbReference>
<dbReference type="Gene3D" id="2.40.128.20">
    <property type="match status" value="1"/>
</dbReference>
<evidence type="ECO:0000256" key="4">
    <source>
        <dbReference type="ARBA" id="ARBA00019937"/>
    </source>
</evidence>
<dbReference type="GO" id="GO:0034361">
    <property type="term" value="C:very-low-density lipoprotein particle"/>
    <property type="evidence" value="ECO:0007669"/>
    <property type="project" value="TreeGrafter"/>
</dbReference>
<sequence>MLNTAWCYFLYLYGLFIDSLSVCDTKDRLSASHINRTQFPLQYMGRWHFLAAAAHPKSQDLEIFKVMDNAQFTVQESAQREKLEFTASIRVKDGSCVPRRWIYLLSEGSTELRTEGHSDRLTELFSCHCSDCIILKETDNSTNRLLLYCK</sequence>
<evidence type="ECO:0000313" key="14">
    <source>
        <dbReference type="Proteomes" id="UP001181693"/>
    </source>
</evidence>
<comment type="subcellular location">
    <subcellularLocation>
        <location evidence="1">Secreted</location>
    </subcellularLocation>
</comment>
<evidence type="ECO:0000256" key="12">
    <source>
        <dbReference type="SAM" id="SignalP"/>
    </source>
</evidence>
<dbReference type="GO" id="GO:0033344">
    <property type="term" value="P:cholesterol efflux"/>
    <property type="evidence" value="ECO:0007669"/>
    <property type="project" value="TreeGrafter"/>
</dbReference>
<keyword evidence="7 12" id="KW-0732">Signal</keyword>
<comment type="function">
    <text evidence="11">Probably involved in lipid transport. Can bind sphingosine-1-phosphate, myristic acid, palmitic acid and stearic acid, retinol, all-trans-retinoic acid and 9-cis-retinoic acid.</text>
</comment>
<dbReference type="Proteomes" id="UP001181693">
    <property type="component" value="Unassembled WGS sequence"/>
</dbReference>
<gene>
    <name evidence="13" type="ORF">GDO54_017296</name>
</gene>
<dbReference type="GO" id="GO:0034380">
    <property type="term" value="P:high-density lipoprotein particle assembly"/>
    <property type="evidence" value="ECO:0007669"/>
    <property type="project" value="TreeGrafter"/>
</dbReference>
<proteinExistence type="inferred from homology"/>
<evidence type="ECO:0000256" key="2">
    <source>
        <dbReference type="ARBA" id="ARBA00007071"/>
    </source>
</evidence>
<protein>
    <recommendedName>
        <fullName evidence="4">Apolipoprotein M</fullName>
    </recommendedName>
</protein>
<name>A0AAV3A646_PYXAD</name>